<dbReference type="Gene3D" id="3.30.160.60">
    <property type="entry name" value="Classic Zinc Finger"/>
    <property type="match status" value="1"/>
</dbReference>
<evidence type="ECO:0000256" key="5">
    <source>
        <dbReference type="ARBA" id="ARBA00023242"/>
    </source>
</evidence>
<evidence type="ECO:0000259" key="8">
    <source>
        <dbReference type="PROSITE" id="PS50157"/>
    </source>
</evidence>
<gene>
    <name evidence="9" type="ORF">QN277_013428</name>
</gene>
<keyword evidence="3 6" id="KW-0863">Zinc-finger</keyword>
<keyword evidence="10" id="KW-1185">Reference proteome</keyword>
<dbReference type="InterPro" id="IPR044246">
    <property type="entry name" value="ZFP3-like"/>
</dbReference>
<dbReference type="PROSITE" id="PS50157">
    <property type="entry name" value="ZINC_FINGER_C2H2_2"/>
    <property type="match status" value="1"/>
</dbReference>
<dbReference type="SUPFAM" id="SSF57667">
    <property type="entry name" value="beta-beta-alpha zinc fingers"/>
    <property type="match status" value="1"/>
</dbReference>
<sequence>MSDRVTLGDADDRKLKRKMTEASSSEPRLPSMDDAGDDDSEGLLTLKLMVGGEPAVDEAANNGERATRKSNNNNQQRNLGCKFCDKKFPSSQALGGHQNAHKRERMLSRLDREIDMGTFGYCGGRFCPYSTMANYAFTTGGSPFYAGLYHHHHKMNPLMPRYGLQAPAASSPLEAFRFGSRSSWADDDGADVQRRGTRNSARSSSPGSASASVGGLGTNSDMESLDDTPSDLDLSLSL</sequence>
<dbReference type="Proteomes" id="UP001293593">
    <property type="component" value="Unassembled WGS sequence"/>
</dbReference>
<dbReference type="PANTHER" id="PTHR47287:SF15">
    <property type="entry name" value="ZINC FINGER PROTEIN 3-LIKE"/>
    <property type="match status" value="1"/>
</dbReference>
<dbReference type="InterPro" id="IPR013087">
    <property type="entry name" value="Znf_C2H2_type"/>
</dbReference>
<feature type="region of interest" description="Disordered" evidence="7">
    <location>
        <begin position="185"/>
        <end position="238"/>
    </location>
</feature>
<reference evidence="9" key="1">
    <citation type="submission" date="2023-10" db="EMBL/GenBank/DDBJ databases">
        <title>Chromosome-level genome of the transformable northern wattle, Acacia crassicarpa.</title>
        <authorList>
            <person name="Massaro I."/>
            <person name="Sinha N.R."/>
            <person name="Poethig S."/>
            <person name="Leichty A.R."/>
        </authorList>
    </citation>
    <scope>NUCLEOTIDE SEQUENCE</scope>
    <source>
        <strain evidence="9">Acra3RX</strain>
        <tissue evidence="9">Leaf</tissue>
    </source>
</reference>
<protein>
    <recommendedName>
        <fullName evidence="8">C2H2-type domain-containing protein</fullName>
    </recommendedName>
</protein>
<feature type="compositionally biased region" description="Basic and acidic residues" evidence="7">
    <location>
        <begin position="10"/>
        <end position="20"/>
    </location>
</feature>
<dbReference type="InterPro" id="IPR036236">
    <property type="entry name" value="Znf_C2H2_sf"/>
</dbReference>
<evidence type="ECO:0000256" key="6">
    <source>
        <dbReference type="PROSITE-ProRule" id="PRU00042"/>
    </source>
</evidence>
<evidence type="ECO:0000313" key="10">
    <source>
        <dbReference type="Proteomes" id="UP001293593"/>
    </source>
</evidence>
<organism evidence="9 10">
    <name type="scientific">Acacia crassicarpa</name>
    <name type="common">northern wattle</name>
    <dbReference type="NCBI Taxonomy" id="499986"/>
    <lineage>
        <taxon>Eukaryota</taxon>
        <taxon>Viridiplantae</taxon>
        <taxon>Streptophyta</taxon>
        <taxon>Embryophyta</taxon>
        <taxon>Tracheophyta</taxon>
        <taxon>Spermatophyta</taxon>
        <taxon>Magnoliopsida</taxon>
        <taxon>eudicotyledons</taxon>
        <taxon>Gunneridae</taxon>
        <taxon>Pentapetalae</taxon>
        <taxon>rosids</taxon>
        <taxon>fabids</taxon>
        <taxon>Fabales</taxon>
        <taxon>Fabaceae</taxon>
        <taxon>Caesalpinioideae</taxon>
        <taxon>mimosoid clade</taxon>
        <taxon>Acacieae</taxon>
        <taxon>Acacia</taxon>
    </lineage>
</organism>
<dbReference type="AlphaFoldDB" id="A0AAE1N3B5"/>
<evidence type="ECO:0000256" key="4">
    <source>
        <dbReference type="ARBA" id="ARBA00022833"/>
    </source>
</evidence>
<dbReference type="PROSITE" id="PS00028">
    <property type="entry name" value="ZINC_FINGER_C2H2_1"/>
    <property type="match status" value="1"/>
</dbReference>
<name>A0AAE1N3B5_9FABA</name>
<dbReference type="GO" id="GO:0009788">
    <property type="term" value="P:negative regulation of abscisic acid-activated signaling pathway"/>
    <property type="evidence" value="ECO:0007669"/>
    <property type="project" value="InterPro"/>
</dbReference>
<dbReference type="GO" id="GO:0005634">
    <property type="term" value="C:nucleus"/>
    <property type="evidence" value="ECO:0007669"/>
    <property type="project" value="UniProtKB-SubCell"/>
</dbReference>
<proteinExistence type="predicted"/>
<feature type="region of interest" description="Disordered" evidence="7">
    <location>
        <begin position="1"/>
        <end position="44"/>
    </location>
</feature>
<dbReference type="GO" id="GO:0008270">
    <property type="term" value="F:zinc ion binding"/>
    <property type="evidence" value="ECO:0007669"/>
    <property type="project" value="UniProtKB-KW"/>
</dbReference>
<dbReference type="PANTHER" id="PTHR47287">
    <property type="entry name" value="C2H2 AND C2HC ZINC FINGERS SUPERFAMILY PROTEIN"/>
    <property type="match status" value="1"/>
</dbReference>
<feature type="domain" description="C2H2-type" evidence="8">
    <location>
        <begin position="79"/>
        <end position="106"/>
    </location>
</feature>
<accession>A0AAE1N3B5</accession>
<keyword evidence="2" id="KW-0479">Metal-binding</keyword>
<evidence type="ECO:0000256" key="2">
    <source>
        <dbReference type="ARBA" id="ARBA00022723"/>
    </source>
</evidence>
<evidence type="ECO:0000313" key="9">
    <source>
        <dbReference type="EMBL" id="KAK4281996.1"/>
    </source>
</evidence>
<dbReference type="EMBL" id="JAWXYG010000002">
    <property type="protein sequence ID" value="KAK4281996.1"/>
    <property type="molecule type" value="Genomic_DNA"/>
</dbReference>
<keyword evidence="4" id="KW-0862">Zinc</keyword>
<feature type="compositionally biased region" description="Low complexity" evidence="7">
    <location>
        <begin position="200"/>
        <end position="213"/>
    </location>
</feature>
<evidence type="ECO:0000256" key="7">
    <source>
        <dbReference type="SAM" id="MobiDB-lite"/>
    </source>
</evidence>
<evidence type="ECO:0000256" key="3">
    <source>
        <dbReference type="ARBA" id="ARBA00022771"/>
    </source>
</evidence>
<dbReference type="Pfam" id="PF13912">
    <property type="entry name" value="zf-C2H2_6"/>
    <property type="match status" value="1"/>
</dbReference>
<evidence type="ECO:0000256" key="1">
    <source>
        <dbReference type="ARBA" id="ARBA00004123"/>
    </source>
</evidence>
<comment type="subcellular location">
    <subcellularLocation>
        <location evidence="1">Nucleus</location>
    </subcellularLocation>
</comment>
<keyword evidence="5" id="KW-0539">Nucleus</keyword>
<comment type="caution">
    <text evidence="9">The sequence shown here is derived from an EMBL/GenBank/DDBJ whole genome shotgun (WGS) entry which is preliminary data.</text>
</comment>